<feature type="domain" description="HTH lacI-type" evidence="5">
    <location>
        <begin position="1"/>
        <end position="53"/>
    </location>
</feature>
<organism evidence="6 7">
    <name type="scientific">Streptomyces bathyalis</name>
    <dbReference type="NCBI Taxonomy" id="2710756"/>
    <lineage>
        <taxon>Bacteria</taxon>
        <taxon>Bacillati</taxon>
        <taxon>Actinomycetota</taxon>
        <taxon>Actinomycetes</taxon>
        <taxon>Kitasatosporales</taxon>
        <taxon>Streptomycetaceae</taxon>
        <taxon>Streptomyces</taxon>
    </lineage>
</organism>
<evidence type="ECO:0000256" key="3">
    <source>
        <dbReference type="ARBA" id="ARBA00023163"/>
    </source>
</evidence>
<gene>
    <name evidence="6" type="ORF">G4Z16_14980</name>
</gene>
<dbReference type="KEGG" id="sbat:G4Z16_14980"/>
<dbReference type="PANTHER" id="PTHR30146">
    <property type="entry name" value="LACI-RELATED TRANSCRIPTIONAL REPRESSOR"/>
    <property type="match status" value="1"/>
</dbReference>
<name>A0A7T1WVI4_9ACTN</name>
<protein>
    <submittedName>
        <fullName evidence="6">LacI family transcriptional regulator</fullName>
    </submittedName>
</protein>
<evidence type="ECO:0000259" key="5">
    <source>
        <dbReference type="PROSITE" id="PS50932"/>
    </source>
</evidence>
<dbReference type="InterPro" id="IPR046335">
    <property type="entry name" value="LacI/GalR-like_sensor"/>
</dbReference>
<dbReference type="Gene3D" id="3.40.50.2300">
    <property type="match status" value="2"/>
</dbReference>
<dbReference type="InterPro" id="IPR028082">
    <property type="entry name" value="Peripla_BP_I"/>
</dbReference>
<dbReference type="SMART" id="SM00354">
    <property type="entry name" value="HTH_LACI"/>
    <property type="match status" value="1"/>
</dbReference>
<dbReference type="Gene3D" id="1.10.260.40">
    <property type="entry name" value="lambda repressor-like DNA-binding domains"/>
    <property type="match status" value="1"/>
</dbReference>
<evidence type="ECO:0000256" key="2">
    <source>
        <dbReference type="ARBA" id="ARBA00023125"/>
    </source>
</evidence>
<evidence type="ECO:0000256" key="4">
    <source>
        <dbReference type="SAM" id="MobiDB-lite"/>
    </source>
</evidence>
<keyword evidence="1" id="KW-0805">Transcription regulation</keyword>
<accession>A0A7T1WVI4</accession>
<dbReference type="SUPFAM" id="SSF47413">
    <property type="entry name" value="lambda repressor-like DNA-binding domains"/>
    <property type="match status" value="1"/>
</dbReference>
<dbReference type="EMBL" id="CP048882">
    <property type="protein sequence ID" value="QPP10719.1"/>
    <property type="molecule type" value="Genomic_DNA"/>
</dbReference>
<dbReference type="GO" id="GO:0003700">
    <property type="term" value="F:DNA-binding transcription factor activity"/>
    <property type="evidence" value="ECO:0007669"/>
    <property type="project" value="TreeGrafter"/>
</dbReference>
<evidence type="ECO:0000313" key="6">
    <source>
        <dbReference type="EMBL" id="QPP10719.1"/>
    </source>
</evidence>
<proteinExistence type="predicted"/>
<dbReference type="InterPro" id="IPR000843">
    <property type="entry name" value="HTH_LacI"/>
</dbReference>
<keyword evidence="3" id="KW-0804">Transcription</keyword>
<dbReference type="CDD" id="cd06267">
    <property type="entry name" value="PBP1_LacI_sugar_binding-like"/>
    <property type="match status" value="1"/>
</dbReference>
<dbReference type="CDD" id="cd01392">
    <property type="entry name" value="HTH_LacI"/>
    <property type="match status" value="1"/>
</dbReference>
<sequence>MVDVAVRAGVSPSTVSRTLRGLSTVSPEVRVRVEQAARELNFAVSRQAASLATGKTGVVAVLTPVLNSWFMGSALDSLAPILRAAGMDLLMYVTPNMTERADFFERLPARRNADALLVFSFDLTEEEGARLDDLEIPVIYVSQHAEGRASVYIDDVAGGRRGTQYLLNLGHRRIAFVKTIGPSGFSFSSNERLTGYRQALTEAGIPLDDSLVVTASSFGDKRRVVESVGQLLSQRQPPTAIFAEQDQAAVSVLWTLRRSGIDVPEQVSVLGFDDHEIARWSDLSTIAQSPTDIGRVAGELVRSLVSDSDADQGQHIVLPTRLILRGSTAPLSREETLPHSGADPLEAASPAHADDGS</sequence>
<dbReference type="PANTHER" id="PTHR30146:SF109">
    <property type="entry name" value="HTH-TYPE TRANSCRIPTIONAL REGULATOR GALS"/>
    <property type="match status" value="1"/>
</dbReference>
<feature type="region of interest" description="Disordered" evidence="4">
    <location>
        <begin position="332"/>
        <end position="357"/>
    </location>
</feature>
<dbReference type="PROSITE" id="PS50932">
    <property type="entry name" value="HTH_LACI_2"/>
    <property type="match status" value="1"/>
</dbReference>
<keyword evidence="7" id="KW-1185">Reference proteome</keyword>
<dbReference type="SUPFAM" id="SSF53822">
    <property type="entry name" value="Periplasmic binding protein-like I"/>
    <property type="match status" value="1"/>
</dbReference>
<dbReference type="InterPro" id="IPR010982">
    <property type="entry name" value="Lambda_DNA-bd_dom_sf"/>
</dbReference>
<dbReference type="GO" id="GO:0000976">
    <property type="term" value="F:transcription cis-regulatory region binding"/>
    <property type="evidence" value="ECO:0007669"/>
    <property type="project" value="TreeGrafter"/>
</dbReference>
<reference evidence="7" key="1">
    <citation type="submission" date="2020-02" db="EMBL/GenBank/DDBJ databases">
        <title>Streptomyces sp. ASO4wet.</title>
        <authorList>
            <person name="Risdian C."/>
            <person name="Landwehr W."/>
            <person name="Schupp P."/>
            <person name="Wink J."/>
        </authorList>
    </citation>
    <scope>NUCLEOTIDE SEQUENCE [LARGE SCALE GENOMIC DNA]</scope>
    <source>
        <strain evidence="7">ASO4wet</strain>
    </source>
</reference>
<keyword evidence="2" id="KW-0238">DNA-binding</keyword>
<dbReference type="AlphaFoldDB" id="A0A7T1WVI4"/>
<evidence type="ECO:0000256" key="1">
    <source>
        <dbReference type="ARBA" id="ARBA00023015"/>
    </source>
</evidence>
<dbReference type="Pfam" id="PF00356">
    <property type="entry name" value="LacI"/>
    <property type="match status" value="1"/>
</dbReference>
<evidence type="ECO:0000313" key="7">
    <source>
        <dbReference type="Proteomes" id="UP000595046"/>
    </source>
</evidence>
<dbReference type="Pfam" id="PF13377">
    <property type="entry name" value="Peripla_BP_3"/>
    <property type="match status" value="1"/>
</dbReference>
<dbReference type="Proteomes" id="UP000595046">
    <property type="component" value="Chromosome"/>
</dbReference>